<gene>
    <name evidence="2" type="ORF">HS088_TW16G00663</name>
</gene>
<sequence length="129" mass="15258">MQYIDIPMKTSYKPQVNHACNLMENKNNVLRQDDDLLQSFGTRQAPDTNTIQLMYTSRRWFRETHKNPKKAWEELEQEERKSNHPLLEQNNIPSNNVPLIPLKKLWNNVVDYKSLVGIGRSRQRNPELA</sequence>
<feature type="compositionally biased region" description="Basic and acidic residues" evidence="1">
    <location>
        <begin position="70"/>
        <end position="82"/>
    </location>
</feature>
<proteinExistence type="predicted"/>
<evidence type="ECO:0000313" key="3">
    <source>
        <dbReference type="Proteomes" id="UP000593562"/>
    </source>
</evidence>
<protein>
    <submittedName>
        <fullName evidence="2">Uncharacterized protein</fullName>
    </submittedName>
</protein>
<dbReference type="AlphaFoldDB" id="A0A7J7CJI5"/>
<feature type="region of interest" description="Disordered" evidence="1">
    <location>
        <begin position="70"/>
        <end position="93"/>
    </location>
</feature>
<dbReference type="EMBL" id="JAAARO010000016">
    <property type="protein sequence ID" value="KAF5734218.1"/>
    <property type="molecule type" value="Genomic_DNA"/>
</dbReference>
<reference evidence="2 3" key="1">
    <citation type="journal article" date="2020" name="Nat. Commun.">
        <title>Genome of Tripterygium wilfordii and identification of cytochrome P450 involved in triptolide biosynthesis.</title>
        <authorList>
            <person name="Tu L."/>
            <person name="Su P."/>
            <person name="Zhang Z."/>
            <person name="Gao L."/>
            <person name="Wang J."/>
            <person name="Hu T."/>
            <person name="Zhou J."/>
            <person name="Zhang Y."/>
            <person name="Zhao Y."/>
            <person name="Liu Y."/>
            <person name="Song Y."/>
            <person name="Tong Y."/>
            <person name="Lu Y."/>
            <person name="Yang J."/>
            <person name="Xu C."/>
            <person name="Jia M."/>
            <person name="Peters R.J."/>
            <person name="Huang L."/>
            <person name="Gao W."/>
        </authorList>
    </citation>
    <scope>NUCLEOTIDE SEQUENCE [LARGE SCALE GENOMIC DNA]</scope>
    <source>
        <strain evidence="3">cv. XIE 37</strain>
        <tissue evidence="2">Leaf</tissue>
    </source>
</reference>
<keyword evidence="3" id="KW-1185">Reference proteome</keyword>
<dbReference type="InParanoid" id="A0A7J7CJI5"/>
<accession>A0A7J7CJI5</accession>
<organism evidence="2 3">
    <name type="scientific">Tripterygium wilfordii</name>
    <name type="common">Thunder God vine</name>
    <dbReference type="NCBI Taxonomy" id="458696"/>
    <lineage>
        <taxon>Eukaryota</taxon>
        <taxon>Viridiplantae</taxon>
        <taxon>Streptophyta</taxon>
        <taxon>Embryophyta</taxon>
        <taxon>Tracheophyta</taxon>
        <taxon>Spermatophyta</taxon>
        <taxon>Magnoliopsida</taxon>
        <taxon>eudicotyledons</taxon>
        <taxon>Gunneridae</taxon>
        <taxon>Pentapetalae</taxon>
        <taxon>rosids</taxon>
        <taxon>fabids</taxon>
        <taxon>Celastrales</taxon>
        <taxon>Celastraceae</taxon>
        <taxon>Tripterygium</taxon>
    </lineage>
</organism>
<dbReference type="Proteomes" id="UP000593562">
    <property type="component" value="Unassembled WGS sequence"/>
</dbReference>
<comment type="caution">
    <text evidence="2">The sequence shown here is derived from an EMBL/GenBank/DDBJ whole genome shotgun (WGS) entry which is preliminary data.</text>
</comment>
<evidence type="ECO:0000256" key="1">
    <source>
        <dbReference type="SAM" id="MobiDB-lite"/>
    </source>
</evidence>
<name>A0A7J7CJI5_TRIWF</name>
<evidence type="ECO:0000313" key="2">
    <source>
        <dbReference type="EMBL" id="KAF5734218.1"/>
    </source>
</evidence>